<dbReference type="Pfam" id="PF25212">
    <property type="entry name" value="HVO_A0114"/>
    <property type="match status" value="1"/>
</dbReference>
<proteinExistence type="predicted"/>
<sequence>MTKRILNVKVGEPLTASLALASKTMEALEQGKPVAPYFGIGFADVGQLFAVFTPKRWDLLAALREAGPMTIAELARCVRRDYKNVHRDVEKLIEWQAVEKDDRGRISAPYDEIVVDVRLPQKRAA</sequence>
<dbReference type="RefSeq" id="WP_213379033.1">
    <property type="nucleotide sequence ID" value="NZ_AP024563.1"/>
</dbReference>
<evidence type="ECO:0008006" key="3">
    <source>
        <dbReference type="Google" id="ProtNLM"/>
    </source>
</evidence>
<reference evidence="1 2" key="1">
    <citation type="submission" date="2021-04" db="EMBL/GenBank/DDBJ databases">
        <title>Complete genome sequencing of Allochromatium tepidum strain NZ.</title>
        <authorList>
            <person name="Tsukatani Y."/>
            <person name="Mori H."/>
        </authorList>
    </citation>
    <scope>NUCLEOTIDE SEQUENCE [LARGE SCALE GENOMIC DNA]</scope>
    <source>
        <strain evidence="1 2">NZ</strain>
    </source>
</reference>
<dbReference type="InterPro" id="IPR036388">
    <property type="entry name" value="WH-like_DNA-bd_sf"/>
</dbReference>
<dbReference type="SUPFAM" id="SSF46785">
    <property type="entry name" value="Winged helix' DNA-binding domain"/>
    <property type="match status" value="1"/>
</dbReference>
<keyword evidence="2" id="KW-1185">Reference proteome</keyword>
<evidence type="ECO:0000313" key="1">
    <source>
        <dbReference type="EMBL" id="BCU07992.1"/>
    </source>
</evidence>
<name>A0ABN6GDQ7_9GAMM</name>
<gene>
    <name evidence="1" type="ORF">Atep_26690</name>
</gene>
<dbReference type="Gene3D" id="1.10.10.10">
    <property type="entry name" value="Winged helix-like DNA-binding domain superfamily/Winged helix DNA-binding domain"/>
    <property type="match status" value="1"/>
</dbReference>
<organism evidence="1 2">
    <name type="scientific">Allochromatium tepidum</name>
    <dbReference type="NCBI Taxonomy" id="553982"/>
    <lineage>
        <taxon>Bacteria</taxon>
        <taxon>Pseudomonadati</taxon>
        <taxon>Pseudomonadota</taxon>
        <taxon>Gammaproteobacteria</taxon>
        <taxon>Chromatiales</taxon>
        <taxon>Chromatiaceae</taxon>
        <taxon>Allochromatium</taxon>
    </lineage>
</organism>
<evidence type="ECO:0000313" key="2">
    <source>
        <dbReference type="Proteomes" id="UP000680679"/>
    </source>
</evidence>
<dbReference type="Proteomes" id="UP000680679">
    <property type="component" value="Chromosome"/>
</dbReference>
<accession>A0ABN6GDQ7</accession>
<dbReference type="InterPro" id="IPR036390">
    <property type="entry name" value="WH_DNA-bd_sf"/>
</dbReference>
<protein>
    <recommendedName>
        <fullName evidence="3">Transcriptional regulator</fullName>
    </recommendedName>
</protein>
<dbReference type="EMBL" id="AP024563">
    <property type="protein sequence ID" value="BCU07992.1"/>
    <property type="molecule type" value="Genomic_DNA"/>
</dbReference>